<organism evidence="2 3">
    <name type="scientific">Microcella alkaliphila</name>
    <dbReference type="NCBI Taxonomy" id="279828"/>
    <lineage>
        <taxon>Bacteria</taxon>
        <taxon>Bacillati</taxon>
        <taxon>Actinomycetota</taxon>
        <taxon>Actinomycetes</taxon>
        <taxon>Micrococcales</taxon>
        <taxon>Microbacteriaceae</taxon>
        <taxon>Microcella</taxon>
    </lineage>
</organism>
<accession>A0A4Q7TH77</accession>
<comment type="caution">
    <text evidence="2">The sequence shown here is derived from an EMBL/GenBank/DDBJ whole genome shotgun (WGS) entry which is preliminary data.</text>
</comment>
<keyword evidence="1" id="KW-0472">Membrane</keyword>
<gene>
    <name evidence="2" type="ORF">EV140_1942</name>
</gene>
<name>A0A4Q7TH77_9MICO</name>
<keyword evidence="1" id="KW-0812">Transmembrane</keyword>
<sequence length="95" mass="10250">MRTTGDPADPFEQLLRTAIRDGKLTPAEADEVFRKTRTAHTPIQHRAASNNMITERVGYGIGALFAVVIAGGLLTLILMLTATAATTLWRIITGT</sequence>
<proteinExistence type="predicted"/>
<keyword evidence="1" id="KW-1133">Transmembrane helix</keyword>
<evidence type="ECO:0000256" key="1">
    <source>
        <dbReference type="SAM" id="Phobius"/>
    </source>
</evidence>
<evidence type="ECO:0000313" key="3">
    <source>
        <dbReference type="Proteomes" id="UP000292408"/>
    </source>
</evidence>
<feature type="transmembrane region" description="Helical" evidence="1">
    <location>
        <begin position="59"/>
        <end position="80"/>
    </location>
</feature>
<dbReference type="EMBL" id="SGXT01000016">
    <property type="protein sequence ID" value="RZT59337.1"/>
    <property type="molecule type" value="Genomic_DNA"/>
</dbReference>
<dbReference type="AlphaFoldDB" id="A0A4Q7TH77"/>
<reference evidence="2 3" key="1">
    <citation type="journal article" date="2015" name="Stand. Genomic Sci.">
        <title>Genomic Encyclopedia of Bacterial and Archaeal Type Strains, Phase III: the genomes of soil and plant-associated and newly described type strains.</title>
        <authorList>
            <person name="Whitman W.B."/>
            <person name="Woyke T."/>
            <person name="Klenk H.P."/>
            <person name="Zhou Y."/>
            <person name="Lilburn T.G."/>
            <person name="Beck B.J."/>
            <person name="De Vos P."/>
            <person name="Vandamme P."/>
            <person name="Eisen J.A."/>
            <person name="Garrity G."/>
            <person name="Hugenholtz P."/>
            <person name="Kyrpides N.C."/>
        </authorList>
    </citation>
    <scope>NUCLEOTIDE SEQUENCE [LARGE SCALE GENOMIC DNA]</scope>
    <source>
        <strain evidence="2 3">AC4r</strain>
    </source>
</reference>
<dbReference type="Proteomes" id="UP000292408">
    <property type="component" value="Unassembled WGS sequence"/>
</dbReference>
<evidence type="ECO:0000313" key="2">
    <source>
        <dbReference type="EMBL" id="RZT59337.1"/>
    </source>
</evidence>
<protein>
    <submittedName>
        <fullName evidence="2">Uncharacterized protein</fullName>
    </submittedName>
</protein>
<keyword evidence="3" id="KW-1185">Reference proteome</keyword>
<dbReference type="RefSeq" id="WP_130283377.1">
    <property type="nucleotide sequence ID" value="NZ_SGXT01000016.1"/>
</dbReference>